<proteinExistence type="predicted"/>
<dbReference type="RefSeq" id="WP_073370859.1">
    <property type="nucleotide sequence ID" value="NZ_FQWB01000005.1"/>
</dbReference>
<dbReference type="Proteomes" id="UP000184516">
    <property type="component" value="Unassembled WGS sequence"/>
</dbReference>
<feature type="signal peptide" evidence="1">
    <location>
        <begin position="1"/>
        <end position="22"/>
    </location>
</feature>
<dbReference type="OrthoDB" id="662856at2"/>
<name>A0A1M5L2G1_9FLAO</name>
<sequence>MKKLFLVVLCAFLFVGCKKETAAEPAANEPKTAESASPVEFADAKYTEIGKKAMAAMASGDMDGWMSNFADNAKYYWNGGDSLVGKPAIDEYWRNRRLNVVETISFKNEIWLPIKINKPQQMEKPGIWLMGWYEVTAKYKGGSSMTQWMHILYHFDENDKVDEVNQFVDRVPIMAAMKPKK</sequence>
<protein>
    <recommendedName>
        <fullName evidence="4">SnoaL-like domain-containing protein</fullName>
    </recommendedName>
</protein>
<gene>
    <name evidence="2" type="ORF">SAMN05443549_10549</name>
</gene>
<evidence type="ECO:0000256" key="1">
    <source>
        <dbReference type="SAM" id="SignalP"/>
    </source>
</evidence>
<keyword evidence="3" id="KW-1185">Reference proteome</keyword>
<dbReference type="InterPro" id="IPR032710">
    <property type="entry name" value="NTF2-like_dom_sf"/>
</dbReference>
<evidence type="ECO:0008006" key="4">
    <source>
        <dbReference type="Google" id="ProtNLM"/>
    </source>
</evidence>
<reference evidence="3" key="1">
    <citation type="submission" date="2016-11" db="EMBL/GenBank/DDBJ databases">
        <authorList>
            <person name="Varghese N."/>
            <person name="Submissions S."/>
        </authorList>
    </citation>
    <scope>NUCLEOTIDE SEQUENCE [LARGE SCALE GENOMIC DNA]</scope>
    <source>
        <strain evidence="3">DSM 19978</strain>
    </source>
</reference>
<evidence type="ECO:0000313" key="3">
    <source>
        <dbReference type="Proteomes" id="UP000184516"/>
    </source>
</evidence>
<keyword evidence="1" id="KW-0732">Signal</keyword>
<dbReference type="Gene3D" id="3.10.450.50">
    <property type="match status" value="1"/>
</dbReference>
<organism evidence="2 3">
    <name type="scientific">Flavobacterium fluvii</name>
    <dbReference type="NCBI Taxonomy" id="468056"/>
    <lineage>
        <taxon>Bacteria</taxon>
        <taxon>Pseudomonadati</taxon>
        <taxon>Bacteroidota</taxon>
        <taxon>Flavobacteriia</taxon>
        <taxon>Flavobacteriales</taxon>
        <taxon>Flavobacteriaceae</taxon>
        <taxon>Flavobacterium</taxon>
    </lineage>
</organism>
<feature type="chain" id="PRO_5013064701" description="SnoaL-like domain-containing protein" evidence="1">
    <location>
        <begin position="23"/>
        <end position="181"/>
    </location>
</feature>
<evidence type="ECO:0000313" key="2">
    <source>
        <dbReference type="EMBL" id="SHG59217.1"/>
    </source>
</evidence>
<accession>A0A1M5L2G1</accession>
<dbReference type="EMBL" id="FQWB01000005">
    <property type="protein sequence ID" value="SHG59217.1"/>
    <property type="molecule type" value="Genomic_DNA"/>
</dbReference>
<dbReference type="AlphaFoldDB" id="A0A1M5L2G1"/>
<dbReference type="PROSITE" id="PS51257">
    <property type="entry name" value="PROKAR_LIPOPROTEIN"/>
    <property type="match status" value="1"/>
</dbReference>
<dbReference type="SUPFAM" id="SSF54427">
    <property type="entry name" value="NTF2-like"/>
    <property type="match status" value="1"/>
</dbReference>